<sequence length="124" mass="14091">MSDLAARFQPYILSILDSHSSGRFASRQLVTFASRHRKNDFILFLRVKCNARRRGDWATVPGSRMMNKALEYAERHGSYVFNLPLKYHPSARRCIASDDCDVSCAGSDEEDVVEVDIRGDGEDF</sequence>
<organism evidence="1 2">
    <name type="scientific">Hypholoma sublateritium (strain FD-334 SS-4)</name>
    <dbReference type="NCBI Taxonomy" id="945553"/>
    <lineage>
        <taxon>Eukaryota</taxon>
        <taxon>Fungi</taxon>
        <taxon>Dikarya</taxon>
        <taxon>Basidiomycota</taxon>
        <taxon>Agaricomycotina</taxon>
        <taxon>Agaricomycetes</taxon>
        <taxon>Agaricomycetidae</taxon>
        <taxon>Agaricales</taxon>
        <taxon>Agaricineae</taxon>
        <taxon>Strophariaceae</taxon>
        <taxon>Hypholoma</taxon>
    </lineage>
</organism>
<protein>
    <submittedName>
        <fullName evidence="1">Uncharacterized protein</fullName>
    </submittedName>
</protein>
<gene>
    <name evidence="1" type="ORF">HYPSUDRAFT_48924</name>
</gene>
<name>A0A0D2LV76_HYPSF</name>
<proteinExistence type="predicted"/>
<keyword evidence="2" id="KW-1185">Reference proteome</keyword>
<dbReference type="OrthoDB" id="10526405at2759"/>
<accession>A0A0D2LV76</accession>
<dbReference type="EMBL" id="KN817668">
    <property type="protein sequence ID" value="KJA14703.1"/>
    <property type="molecule type" value="Genomic_DNA"/>
</dbReference>
<evidence type="ECO:0000313" key="1">
    <source>
        <dbReference type="EMBL" id="KJA14703.1"/>
    </source>
</evidence>
<evidence type="ECO:0000313" key="2">
    <source>
        <dbReference type="Proteomes" id="UP000054270"/>
    </source>
</evidence>
<dbReference type="Proteomes" id="UP000054270">
    <property type="component" value="Unassembled WGS sequence"/>
</dbReference>
<dbReference type="AlphaFoldDB" id="A0A0D2LV76"/>
<reference evidence="2" key="1">
    <citation type="submission" date="2014-04" db="EMBL/GenBank/DDBJ databases">
        <title>Evolutionary Origins and Diversification of the Mycorrhizal Mutualists.</title>
        <authorList>
            <consortium name="DOE Joint Genome Institute"/>
            <consortium name="Mycorrhizal Genomics Consortium"/>
            <person name="Kohler A."/>
            <person name="Kuo A."/>
            <person name="Nagy L.G."/>
            <person name="Floudas D."/>
            <person name="Copeland A."/>
            <person name="Barry K.W."/>
            <person name="Cichocki N."/>
            <person name="Veneault-Fourrey C."/>
            <person name="LaButti K."/>
            <person name="Lindquist E.A."/>
            <person name="Lipzen A."/>
            <person name="Lundell T."/>
            <person name="Morin E."/>
            <person name="Murat C."/>
            <person name="Riley R."/>
            <person name="Ohm R."/>
            <person name="Sun H."/>
            <person name="Tunlid A."/>
            <person name="Henrissat B."/>
            <person name="Grigoriev I.V."/>
            <person name="Hibbett D.S."/>
            <person name="Martin F."/>
        </authorList>
    </citation>
    <scope>NUCLEOTIDE SEQUENCE [LARGE SCALE GENOMIC DNA]</scope>
    <source>
        <strain evidence="2">FD-334 SS-4</strain>
    </source>
</reference>